<gene>
    <name evidence="2" type="ORF">AA81_11900</name>
</gene>
<dbReference type="CDD" id="cd07713">
    <property type="entry name" value="DHPS-like_MBL-fold"/>
    <property type="match status" value="1"/>
</dbReference>
<protein>
    <submittedName>
        <fullName evidence="2">Beta-lactamase</fullName>
    </submittedName>
</protein>
<dbReference type="Gene3D" id="3.60.15.10">
    <property type="entry name" value="Ribonuclease Z/Hydroxyacylglutathione hydrolase-like"/>
    <property type="match status" value="2"/>
</dbReference>
<dbReference type="InterPro" id="IPR041712">
    <property type="entry name" value="DHPS-like_MBL-fold"/>
</dbReference>
<dbReference type="RefSeq" id="WP_103899169.1">
    <property type="nucleotide sequence ID" value="NZ_JALY01000254.1"/>
</dbReference>
<evidence type="ECO:0000259" key="1">
    <source>
        <dbReference type="SMART" id="SM00849"/>
    </source>
</evidence>
<comment type="caution">
    <text evidence="2">The sequence shown here is derived from an EMBL/GenBank/DDBJ whole genome shotgun (WGS) entry which is preliminary data.</text>
</comment>
<proteinExistence type="predicted"/>
<dbReference type="SMART" id="SM00849">
    <property type="entry name" value="Lactamase_B"/>
    <property type="match status" value="1"/>
</dbReference>
<organism evidence="2 3">
    <name type="scientific">Petrotoga halophila DSM 16923</name>
    <dbReference type="NCBI Taxonomy" id="1122953"/>
    <lineage>
        <taxon>Bacteria</taxon>
        <taxon>Thermotogati</taxon>
        <taxon>Thermotogota</taxon>
        <taxon>Thermotogae</taxon>
        <taxon>Petrotogales</taxon>
        <taxon>Petrotogaceae</taxon>
        <taxon>Petrotoga</taxon>
    </lineage>
</organism>
<name>A0A2S5E9W2_9BACT</name>
<sequence length="218" mass="23600">MAESKQLKVTILYDNTVYDKDLQANWGFSALIEVEKAPKILFDTGGSGEILLNNMKKLGVDPSTIDEVFISHNHYDHVGGLSGFLSENPNVTVYVPPSFKGVKNAKEVVTIKGPTEIHEGIYSTGELEGIEQSLCVKTEKGIIVIAGCSHPKMENILKTASTFGDVYGIIGGLHGTPAESLKGLKLICATHCTQHKEDIKRLFPEAYIEGGAGKVIEI</sequence>
<feature type="domain" description="Metallo-beta-lactamase" evidence="1">
    <location>
        <begin position="26"/>
        <end position="195"/>
    </location>
</feature>
<dbReference type="InterPro" id="IPR036866">
    <property type="entry name" value="RibonucZ/Hydroxyglut_hydro"/>
</dbReference>
<dbReference type="PANTHER" id="PTHR13754">
    <property type="entry name" value="METALLO-BETA-LACTAMASE SUPERFAMILY PROTEIN"/>
    <property type="match status" value="1"/>
</dbReference>
<dbReference type="PANTHER" id="PTHR13754:SF13">
    <property type="entry name" value="METALLO-BETA-LACTAMASE SUPERFAMILY PROTEIN (AFU_ORTHOLOGUE AFUA_3G07630)"/>
    <property type="match status" value="1"/>
</dbReference>
<dbReference type="InterPro" id="IPR052926">
    <property type="entry name" value="Metallo-beta-lactamase_dom"/>
</dbReference>
<keyword evidence="3" id="KW-1185">Reference proteome</keyword>
<evidence type="ECO:0000313" key="2">
    <source>
        <dbReference type="EMBL" id="POZ89960.1"/>
    </source>
</evidence>
<dbReference type="SUPFAM" id="SSF56281">
    <property type="entry name" value="Metallo-hydrolase/oxidoreductase"/>
    <property type="match status" value="1"/>
</dbReference>
<dbReference type="Proteomes" id="UP000236950">
    <property type="component" value="Unassembled WGS sequence"/>
</dbReference>
<accession>A0A2S5E9W2</accession>
<dbReference type="Pfam" id="PF00753">
    <property type="entry name" value="Lactamase_B"/>
    <property type="match status" value="1"/>
</dbReference>
<evidence type="ECO:0000313" key="3">
    <source>
        <dbReference type="Proteomes" id="UP000236950"/>
    </source>
</evidence>
<dbReference type="GO" id="GO:0016740">
    <property type="term" value="F:transferase activity"/>
    <property type="evidence" value="ECO:0007669"/>
    <property type="project" value="TreeGrafter"/>
</dbReference>
<dbReference type="EMBL" id="JALY01000254">
    <property type="protein sequence ID" value="POZ89960.1"/>
    <property type="molecule type" value="Genomic_DNA"/>
</dbReference>
<reference evidence="2 3" key="1">
    <citation type="submission" date="2014-01" db="EMBL/GenBank/DDBJ databases">
        <title>Comparative genomics of Petrotoga.</title>
        <authorList>
            <person name="Chow K."/>
            <person name="Charchuk R."/>
            <person name="Nesbo C.L."/>
        </authorList>
    </citation>
    <scope>NUCLEOTIDE SEQUENCE [LARGE SCALE GENOMIC DNA]</scope>
    <source>
        <strain evidence="2 3">DSM 16923</strain>
    </source>
</reference>
<dbReference type="InterPro" id="IPR001279">
    <property type="entry name" value="Metallo-B-lactamas"/>
</dbReference>
<dbReference type="AlphaFoldDB" id="A0A2S5E9W2"/>